<sequence>MATYELQVTFGVSGEGRTRMAATKEAPGNRPAARLVSNVLGPEVWVALLPLAVAWEATGQRIGPTLGWGLWIVLFAVAVPMLVMVQGARQGQWRGRYVDNREGRLVPYLACILSVFLGLVGLWVGDAPSDLVAFVVAMLLSLVLFLYITVAWRWKISLHAAVATGASAALVVAYGPWALAVAPLAACAAWSRVALGKHTVGQVLAGAVVSVVFGGCLFWAVQAWLA</sequence>
<keyword evidence="1" id="KW-0472">Membrane</keyword>
<evidence type="ECO:0000313" key="3">
    <source>
        <dbReference type="Proteomes" id="UP000637578"/>
    </source>
</evidence>
<keyword evidence="1" id="KW-1133">Transmembrane helix</keyword>
<feature type="transmembrane region" description="Helical" evidence="1">
    <location>
        <begin position="131"/>
        <end position="154"/>
    </location>
</feature>
<comment type="caution">
    <text evidence="2">The sequence shown here is derived from an EMBL/GenBank/DDBJ whole genome shotgun (WGS) entry which is preliminary data.</text>
</comment>
<keyword evidence="3" id="KW-1185">Reference proteome</keyword>
<dbReference type="EMBL" id="BMMK01000009">
    <property type="protein sequence ID" value="GGM51430.1"/>
    <property type="molecule type" value="Genomic_DNA"/>
</dbReference>
<reference evidence="2" key="2">
    <citation type="submission" date="2020-09" db="EMBL/GenBank/DDBJ databases">
        <authorList>
            <person name="Sun Q."/>
            <person name="Zhou Y."/>
        </authorList>
    </citation>
    <scope>NUCLEOTIDE SEQUENCE</scope>
    <source>
        <strain evidence="2">CGMCC 4.5737</strain>
    </source>
</reference>
<feature type="transmembrane region" description="Helical" evidence="1">
    <location>
        <begin position="68"/>
        <end position="85"/>
    </location>
</feature>
<protein>
    <recommendedName>
        <fullName evidence="4">Phosphatidic acid phosphatase type 2/haloperoxidase domain-containing protein</fullName>
    </recommendedName>
</protein>
<dbReference type="AlphaFoldDB" id="A0A8J3CDI1"/>
<feature type="transmembrane region" description="Helical" evidence="1">
    <location>
        <begin position="105"/>
        <end position="125"/>
    </location>
</feature>
<gene>
    <name evidence="2" type="ORF">GCM10012275_22900</name>
</gene>
<evidence type="ECO:0000313" key="2">
    <source>
        <dbReference type="EMBL" id="GGM51430.1"/>
    </source>
</evidence>
<keyword evidence="1" id="KW-0812">Transmembrane</keyword>
<feature type="transmembrane region" description="Helical" evidence="1">
    <location>
        <begin position="166"/>
        <end position="191"/>
    </location>
</feature>
<proteinExistence type="predicted"/>
<name>A0A8J3CDI1_9PSEU</name>
<organism evidence="2 3">
    <name type="scientific">Longimycelium tulufanense</name>
    <dbReference type="NCBI Taxonomy" id="907463"/>
    <lineage>
        <taxon>Bacteria</taxon>
        <taxon>Bacillati</taxon>
        <taxon>Actinomycetota</taxon>
        <taxon>Actinomycetes</taxon>
        <taxon>Pseudonocardiales</taxon>
        <taxon>Pseudonocardiaceae</taxon>
        <taxon>Longimycelium</taxon>
    </lineage>
</organism>
<reference evidence="2" key="1">
    <citation type="journal article" date="2014" name="Int. J. Syst. Evol. Microbiol.">
        <title>Complete genome sequence of Corynebacterium casei LMG S-19264T (=DSM 44701T), isolated from a smear-ripened cheese.</title>
        <authorList>
            <consortium name="US DOE Joint Genome Institute (JGI-PGF)"/>
            <person name="Walter F."/>
            <person name="Albersmeier A."/>
            <person name="Kalinowski J."/>
            <person name="Ruckert C."/>
        </authorList>
    </citation>
    <scope>NUCLEOTIDE SEQUENCE</scope>
    <source>
        <strain evidence="2">CGMCC 4.5737</strain>
    </source>
</reference>
<evidence type="ECO:0000256" key="1">
    <source>
        <dbReference type="SAM" id="Phobius"/>
    </source>
</evidence>
<accession>A0A8J3CDI1</accession>
<feature type="transmembrane region" description="Helical" evidence="1">
    <location>
        <begin position="203"/>
        <end position="225"/>
    </location>
</feature>
<evidence type="ECO:0008006" key="4">
    <source>
        <dbReference type="Google" id="ProtNLM"/>
    </source>
</evidence>
<dbReference type="Proteomes" id="UP000637578">
    <property type="component" value="Unassembled WGS sequence"/>
</dbReference>